<proteinExistence type="predicted"/>
<accession>A0A6M5YJT3</accession>
<dbReference type="AlphaFoldDB" id="A0A6M5YJT3"/>
<dbReference type="InterPro" id="IPR001279">
    <property type="entry name" value="Metallo-B-lactamas"/>
</dbReference>
<feature type="domain" description="Metallo-beta-lactamase" evidence="1">
    <location>
        <begin position="43"/>
        <end position="238"/>
    </location>
</feature>
<evidence type="ECO:0000259" key="1">
    <source>
        <dbReference type="SMART" id="SM00849"/>
    </source>
</evidence>
<reference evidence="3" key="1">
    <citation type="submission" date="2020-05" db="EMBL/GenBank/DDBJ databases">
        <title>Frigoriglobus tundricola gen. nov., sp. nov., a psychrotolerant cellulolytic planctomycete of the family Gemmataceae with two divergent copies of 16S rRNA gene.</title>
        <authorList>
            <person name="Kulichevskaya I.S."/>
            <person name="Ivanova A.A."/>
            <person name="Naumoff D.G."/>
            <person name="Beletsky A.V."/>
            <person name="Rijpstra W.I.C."/>
            <person name="Sinninghe Damste J.S."/>
            <person name="Mardanov A.V."/>
            <person name="Ravin N.V."/>
            <person name="Dedysh S.N."/>
        </authorList>
    </citation>
    <scope>NUCLEOTIDE SEQUENCE [LARGE SCALE GENOMIC DNA]</scope>
    <source>
        <strain evidence="3">PL17</strain>
    </source>
</reference>
<dbReference type="SMART" id="SM00849">
    <property type="entry name" value="Lactamase_B"/>
    <property type="match status" value="1"/>
</dbReference>
<organism evidence="2 3">
    <name type="scientific">Frigoriglobus tundricola</name>
    <dbReference type="NCBI Taxonomy" id="2774151"/>
    <lineage>
        <taxon>Bacteria</taxon>
        <taxon>Pseudomonadati</taxon>
        <taxon>Planctomycetota</taxon>
        <taxon>Planctomycetia</taxon>
        <taxon>Gemmatales</taxon>
        <taxon>Gemmataceae</taxon>
        <taxon>Frigoriglobus</taxon>
    </lineage>
</organism>
<dbReference type="CDD" id="cd16279">
    <property type="entry name" value="metallo-hydrolase-like_MBL-fold"/>
    <property type="match status" value="1"/>
</dbReference>
<dbReference type="Gene3D" id="3.60.15.10">
    <property type="entry name" value="Ribonuclease Z/Hydroxyacylglutathione hydrolase-like"/>
    <property type="match status" value="1"/>
</dbReference>
<protein>
    <submittedName>
        <fullName evidence="2">Phosphoribosyl 1,2-cyclic phosphodiesterase</fullName>
    </submittedName>
</protein>
<dbReference type="KEGG" id="ftj:FTUN_1335"/>
<dbReference type="Proteomes" id="UP000503447">
    <property type="component" value="Chromosome"/>
</dbReference>
<evidence type="ECO:0000313" key="3">
    <source>
        <dbReference type="Proteomes" id="UP000503447"/>
    </source>
</evidence>
<gene>
    <name evidence="2" type="ORF">FTUN_1335</name>
</gene>
<dbReference type="InterPro" id="IPR036866">
    <property type="entry name" value="RibonucZ/Hydroxyglut_hydro"/>
</dbReference>
<dbReference type="PANTHER" id="PTHR42663:SF6">
    <property type="entry name" value="HYDROLASE C777.06C-RELATED"/>
    <property type="match status" value="1"/>
</dbReference>
<dbReference type="RefSeq" id="WP_227254776.1">
    <property type="nucleotide sequence ID" value="NZ_CP053452.2"/>
</dbReference>
<name>A0A6M5YJT3_9BACT</name>
<evidence type="ECO:0000313" key="2">
    <source>
        <dbReference type="EMBL" id="QJW93824.1"/>
    </source>
</evidence>
<sequence length="267" mass="30157">MRVTDPHAGTRTFTFLGTGTSMGVPMLGCDCRVCTSTNPKNNRYRCSVVVGTPAGNILIDSTPELRLQLLRENVKLVSAVLYTHYHVDHLFGLDDLRVFPVKLNGPLPIYCTDEVEEIIRRAFAYAFAPGSEDVPIGMLPRLELRRIDERPFEVLGQQFTPIPLVHGRFNVFGFRIGDVAYCTDVSSIPDRSWPLLDDLDVFVVDALRPGKPHPSHFSLDQAIEAVRRVKPRRAYLTHMAHSMEYEELMRTLPPGIEPAYDGLKFEF</sequence>
<dbReference type="EMBL" id="CP053452">
    <property type="protein sequence ID" value="QJW93824.1"/>
    <property type="molecule type" value="Genomic_DNA"/>
</dbReference>
<dbReference type="SUPFAM" id="SSF56281">
    <property type="entry name" value="Metallo-hydrolase/oxidoreductase"/>
    <property type="match status" value="1"/>
</dbReference>
<dbReference type="Pfam" id="PF12706">
    <property type="entry name" value="Lactamase_B_2"/>
    <property type="match status" value="1"/>
</dbReference>
<keyword evidence="3" id="KW-1185">Reference proteome</keyword>
<dbReference type="PANTHER" id="PTHR42663">
    <property type="entry name" value="HYDROLASE C777.06C-RELATED-RELATED"/>
    <property type="match status" value="1"/>
</dbReference>